<keyword evidence="1" id="KW-0812">Transmembrane</keyword>
<accession>A0A919N1T7</accession>
<dbReference type="Proteomes" id="UP000636960">
    <property type="component" value="Unassembled WGS sequence"/>
</dbReference>
<proteinExistence type="predicted"/>
<organism evidence="2 3">
    <name type="scientific">Paractinoplanes rishiriensis</name>
    <dbReference type="NCBI Taxonomy" id="1050105"/>
    <lineage>
        <taxon>Bacteria</taxon>
        <taxon>Bacillati</taxon>
        <taxon>Actinomycetota</taxon>
        <taxon>Actinomycetes</taxon>
        <taxon>Micromonosporales</taxon>
        <taxon>Micromonosporaceae</taxon>
        <taxon>Paractinoplanes</taxon>
    </lineage>
</organism>
<protein>
    <submittedName>
        <fullName evidence="2">Uncharacterized protein</fullName>
    </submittedName>
</protein>
<evidence type="ECO:0000313" key="3">
    <source>
        <dbReference type="Proteomes" id="UP000636960"/>
    </source>
</evidence>
<sequence>MTCGNGIGFSVTLFTRSDEADTVSTAAALTVTRTYRRRPAMIKKVLTWLGIAFLIFFIAFNPSSAADVFSSLGGTIADIARGFGQFFTNLVA</sequence>
<dbReference type="AlphaFoldDB" id="A0A919N1T7"/>
<dbReference type="RefSeq" id="WP_203784865.1">
    <property type="nucleotide sequence ID" value="NZ_BOMV01000058.1"/>
</dbReference>
<evidence type="ECO:0000313" key="2">
    <source>
        <dbReference type="EMBL" id="GIE97777.1"/>
    </source>
</evidence>
<reference evidence="2" key="1">
    <citation type="submission" date="2021-01" db="EMBL/GenBank/DDBJ databases">
        <title>Whole genome shotgun sequence of Actinoplanes rishiriensis NBRC 108556.</title>
        <authorList>
            <person name="Komaki H."/>
            <person name="Tamura T."/>
        </authorList>
    </citation>
    <scope>NUCLEOTIDE SEQUENCE</scope>
    <source>
        <strain evidence="2">NBRC 108556</strain>
    </source>
</reference>
<keyword evidence="3" id="KW-1185">Reference proteome</keyword>
<comment type="caution">
    <text evidence="2">The sequence shown here is derived from an EMBL/GenBank/DDBJ whole genome shotgun (WGS) entry which is preliminary data.</text>
</comment>
<keyword evidence="1" id="KW-1133">Transmembrane helix</keyword>
<name>A0A919N1T7_9ACTN</name>
<dbReference type="EMBL" id="BOMV01000058">
    <property type="protein sequence ID" value="GIE97777.1"/>
    <property type="molecule type" value="Genomic_DNA"/>
</dbReference>
<gene>
    <name evidence="2" type="ORF">Ari01nite_52420</name>
</gene>
<keyword evidence="1" id="KW-0472">Membrane</keyword>
<feature type="transmembrane region" description="Helical" evidence="1">
    <location>
        <begin position="45"/>
        <end position="63"/>
    </location>
</feature>
<evidence type="ECO:0000256" key="1">
    <source>
        <dbReference type="SAM" id="Phobius"/>
    </source>
</evidence>